<sequence length="319" mass="36039">MADPLPNSLVDTPAANPRPQKQSYCVVSTVEDLGVDLSPEEQTAIQVLHSFKHNSMLDIPVSTVEDLGVDLSSEEQTAIQVLHSLHSFEPNSMLDIPTDNSCLQSVMRPEHKPQPHCVLSTVEELGVHRTTEEQTAIKKMHSLTKRTFFRSVGDTRVWHPAVESSLIRGFIAYEEKFGDYERSKGYKKTGKRNKFISAFIMEETKEARTPEQIGSRLQQIQVGTKDVRNLHALRLPVPKVNTGRQETTSETPHCTTEQTPDCRCTTEEMLAHWNHSIDGEFLGYYPINGEFLGHYPTHSINGELLGYYPINREGYLPTH</sequence>
<evidence type="ECO:0000256" key="2">
    <source>
        <dbReference type="SAM" id="MobiDB-lite"/>
    </source>
</evidence>
<proteinExistence type="inferred from homology"/>
<dbReference type="EMBL" id="JARJCW010000096">
    <property type="protein sequence ID" value="KAJ7194701.1"/>
    <property type="molecule type" value="Genomic_DNA"/>
</dbReference>
<gene>
    <name evidence="4" type="ORF">GGX14DRAFT_576149</name>
</gene>
<accession>A0AAD6V122</accession>
<dbReference type="Pfam" id="PF01285">
    <property type="entry name" value="TEA"/>
    <property type="match status" value="1"/>
</dbReference>
<dbReference type="GO" id="GO:0003700">
    <property type="term" value="F:DNA-binding transcription factor activity"/>
    <property type="evidence" value="ECO:0007669"/>
    <property type="project" value="InterPro"/>
</dbReference>
<name>A0AAD6V122_9AGAR</name>
<organism evidence="4 5">
    <name type="scientific">Mycena pura</name>
    <dbReference type="NCBI Taxonomy" id="153505"/>
    <lineage>
        <taxon>Eukaryota</taxon>
        <taxon>Fungi</taxon>
        <taxon>Dikarya</taxon>
        <taxon>Basidiomycota</taxon>
        <taxon>Agaricomycotina</taxon>
        <taxon>Agaricomycetes</taxon>
        <taxon>Agaricomycetidae</taxon>
        <taxon>Agaricales</taxon>
        <taxon>Marasmiineae</taxon>
        <taxon>Mycenaceae</taxon>
        <taxon>Mycena</taxon>
    </lineage>
</organism>
<evidence type="ECO:0000256" key="1">
    <source>
        <dbReference type="ARBA" id="ARBA00008421"/>
    </source>
</evidence>
<protein>
    <recommendedName>
        <fullName evidence="3">TEA domain-containing protein</fullName>
    </recommendedName>
</protein>
<comment type="caution">
    <text evidence="4">The sequence shown here is derived from an EMBL/GenBank/DDBJ whole genome shotgun (WGS) entry which is preliminary data.</text>
</comment>
<evidence type="ECO:0000259" key="3">
    <source>
        <dbReference type="Pfam" id="PF01285"/>
    </source>
</evidence>
<dbReference type="Gene3D" id="6.10.20.40">
    <property type="entry name" value="TEA/ATTS domain"/>
    <property type="match status" value="1"/>
</dbReference>
<evidence type="ECO:0000313" key="4">
    <source>
        <dbReference type="EMBL" id="KAJ7194701.1"/>
    </source>
</evidence>
<dbReference type="InterPro" id="IPR000818">
    <property type="entry name" value="TEA/ATTS_dom"/>
</dbReference>
<dbReference type="Proteomes" id="UP001219525">
    <property type="component" value="Unassembled WGS sequence"/>
</dbReference>
<comment type="similarity">
    <text evidence="1">Belongs to the TEC1 family.</text>
</comment>
<reference evidence="4" key="1">
    <citation type="submission" date="2023-03" db="EMBL/GenBank/DDBJ databases">
        <title>Massive genome expansion in bonnet fungi (Mycena s.s.) driven by repeated elements and novel gene families across ecological guilds.</title>
        <authorList>
            <consortium name="Lawrence Berkeley National Laboratory"/>
            <person name="Harder C.B."/>
            <person name="Miyauchi S."/>
            <person name="Viragh M."/>
            <person name="Kuo A."/>
            <person name="Thoen E."/>
            <person name="Andreopoulos B."/>
            <person name="Lu D."/>
            <person name="Skrede I."/>
            <person name="Drula E."/>
            <person name="Henrissat B."/>
            <person name="Morin E."/>
            <person name="Kohler A."/>
            <person name="Barry K."/>
            <person name="LaButti K."/>
            <person name="Morin E."/>
            <person name="Salamov A."/>
            <person name="Lipzen A."/>
            <person name="Mereny Z."/>
            <person name="Hegedus B."/>
            <person name="Baldrian P."/>
            <person name="Stursova M."/>
            <person name="Weitz H."/>
            <person name="Taylor A."/>
            <person name="Grigoriev I.V."/>
            <person name="Nagy L.G."/>
            <person name="Martin F."/>
            <person name="Kauserud H."/>
        </authorList>
    </citation>
    <scope>NUCLEOTIDE SEQUENCE</scope>
    <source>
        <strain evidence="4">9144</strain>
    </source>
</reference>
<feature type="domain" description="TEA" evidence="3">
    <location>
        <begin position="155"/>
        <end position="221"/>
    </location>
</feature>
<keyword evidence="5" id="KW-1185">Reference proteome</keyword>
<feature type="region of interest" description="Disordered" evidence="2">
    <location>
        <begin position="1"/>
        <end position="20"/>
    </location>
</feature>
<dbReference type="AlphaFoldDB" id="A0AAD6V122"/>
<evidence type="ECO:0000313" key="5">
    <source>
        <dbReference type="Proteomes" id="UP001219525"/>
    </source>
</evidence>
<dbReference type="InterPro" id="IPR038096">
    <property type="entry name" value="TEA/ATTS_sf"/>
</dbReference>